<keyword evidence="4" id="KW-0378">Hydrolase</keyword>
<feature type="domain" description="Glycoside hydrolase family 31 N-terminal" evidence="7">
    <location>
        <begin position="78"/>
        <end position="217"/>
    </location>
</feature>
<dbReference type="InterPro" id="IPR025887">
    <property type="entry name" value="Glyco_hydro_31_N_dom"/>
</dbReference>
<dbReference type="GO" id="GO:0030246">
    <property type="term" value="F:carbohydrate binding"/>
    <property type="evidence" value="ECO:0007669"/>
    <property type="project" value="InterPro"/>
</dbReference>
<protein>
    <recommendedName>
        <fullName evidence="3">alpha-glucosidase</fullName>
        <ecNumber evidence="3">3.2.1.20</ecNumber>
    </recommendedName>
</protein>
<dbReference type="GO" id="GO:0005975">
    <property type="term" value="P:carbohydrate metabolic process"/>
    <property type="evidence" value="ECO:0007669"/>
    <property type="project" value="InterPro"/>
</dbReference>
<dbReference type="GO" id="GO:0004558">
    <property type="term" value="F:alpha-1,4-glucosidase activity"/>
    <property type="evidence" value="ECO:0007669"/>
    <property type="project" value="UniProtKB-EC"/>
</dbReference>
<evidence type="ECO:0000256" key="4">
    <source>
        <dbReference type="RuleBase" id="RU361185"/>
    </source>
</evidence>
<dbReference type="CDD" id="cd14752">
    <property type="entry name" value="GH31_N"/>
    <property type="match status" value="1"/>
</dbReference>
<dbReference type="OMA" id="QCKYGYW"/>
<dbReference type="CDD" id="cd06602">
    <property type="entry name" value="GH31_MGAM_SI_GAA"/>
    <property type="match status" value="1"/>
</dbReference>
<dbReference type="AlphaFoldDB" id="A0A0U1M203"/>
<sequence length="869" mass="96937">MLRNFLYLLPLLGAAVVAQDVRDSCPGYAVSNVQQSEGTITADLTLAGTACNAYGTDIQNLQLLVEYQTDSRLHVKIYDTDEQVYQIPTSVLPPPSGQTTSSANQSDLIFTYIENPFAFVVQRRSDGETLFNTSGTSLIFESQYVRLQTSLPLNPYLYGLGEDSDSFRLEVANYTRTLWNSGVAYLPPHVALYGSHPIYFEMRNGRAHGVFLSNSNGMDVKITQASEDASSLEYNLLGGVLDLYFLAGPAPADVSRQYAGVVGTPAQQSYWTYGFHQCKYGYQDIMWTAEVVYNYSQAGIPLETMWNDIDYMDLRRTWTVDPDRFPLEKMQEFVTYLHDHDQHYIVMVDPPISVNDSASYTAAQDAGVLINYNGSEFQAVMWPGIVTFIDWFHPNAQSFWSGQIASFFDPSSGIDVDGIWIDMNDPADFCGFPCTGSTLTDGAQSNPPQPPAVRSSWDPLPGFPVDFQPPTPQKLKRDSSTGNMTGLPGRSLLYPPYGLANSGSYQLLGAGIWPDVPHSGGYVEYDTHNLFASGMIAKTRQGLLDRNSNNRPFIISRSTFAGDGRKAGHWTGDNMSSWAHYLLSIYQHMEFASIFQIPTVGSDVCGFNDDTNESLCARWAMLGAWYPFYRNHADSAAAPQEFYLWPLVTEVAKKAIATRFQLMDYFYTSFYQQTLDGSPTTITPLFFHYPDDPNTLEISYQFFYGPSILVSPVTVENATDVTFYLPEDVFYDFWTGEQMPDTGMDIYYDNVTYMDIPVHIRGGSILPLRLNAGQVNTTTQLREQDFELVIAPDNSGKATGSLYLDDGISINSTSSFMQMTYDNGHLVLNGTFGYQTNLTIQSATVYGTNSTPPIYPVNKPLNSGWTVRF</sequence>
<dbReference type="EC" id="3.2.1.20" evidence="3"/>
<feature type="domain" description="Glycosyl hydrolase family 31 C-terminal" evidence="8">
    <location>
        <begin position="680"/>
        <end position="766"/>
    </location>
</feature>
<evidence type="ECO:0000313" key="10">
    <source>
        <dbReference type="Proteomes" id="UP000054383"/>
    </source>
</evidence>
<feature type="signal peptide" evidence="5">
    <location>
        <begin position="1"/>
        <end position="18"/>
    </location>
</feature>
<dbReference type="Pfam" id="PF01055">
    <property type="entry name" value="Glyco_hydro_31_2nd"/>
    <property type="match status" value="1"/>
</dbReference>
<dbReference type="InterPro" id="IPR013780">
    <property type="entry name" value="Glyco_hydro_b"/>
</dbReference>
<dbReference type="Pfam" id="PF21365">
    <property type="entry name" value="Glyco_hydro_31_3rd"/>
    <property type="match status" value="1"/>
</dbReference>
<dbReference type="Proteomes" id="UP000054383">
    <property type="component" value="Unassembled WGS sequence"/>
</dbReference>
<evidence type="ECO:0000313" key="9">
    <source>
        <dbReference type="EMBL" id="CRG89382.1"/>
    </source>
</evidence>
<feature type="domain" description="Glycoside hydrolase family 31 TIM barrel" evidence="6">
    <location>
        <begin position="265"/>
        <end position="668"/>
    </location>
</feature>
<keyword evidence="10" id="KW-1185">Reference proteome</keyword>
<evidence type="ECO:0000256" key="1">
    <source>
        <dbReference type="ARBA" id="ARBA00001657"/>
    </source>
</evidence>
<dbReference type="InterPro" id="IPR011013">
    <property type="entry name" value="Gal_mutarotase_sf_dom"/>
</dbReference>
<dbReference type="Gene3D" id="2.60.40.1760">
    <property type="entry name" value="glycosyl hydrolase (family 31)"/>
    <property type="match status" value="1"/>
</dbReference>
<evidence type="ECO:0000259" key="7">
    <source>
        <dbReference type="Pfam" id="PF13802"/>
    </source>
</evidence>
<comment type="catalytic activity">
    <reaction evidence="1">
        <text>Hydrolysis of terminal, non-reducing (1-&gt;4)-linked alpha-D-glucose residues with release of alpha-D-glucose.</text>
        <dbReference type="EC" id="3.2.1.20"/>
    </reaction>
</comment>
<feature type="chain" id="PRO_5006711454" description="alpha-glucosidase" evidence="5">
    <location>
        <begin position="19"/>
        <end position="869"/>
    </location>
</feature>
<accession>A0A0U1M203</accession>
<dbReference type="EMBL" id="CVMT01000006">
    <property type="protein sequence ID" value="CRG89382.1"/>
    <property type="molecule type" value="Genomic_DNA"/>
</dbReference>
<reference evidence="9 10" key="1">
    <citation type="submission" date="2015-04" db="EMBL/GenBank/DDBJ databases">
        <authorList>
            <person name="Syromyatnikov M.Y."/>
            <person name="Popov V.N."/>
        </authorList>
    </citation>
    <scope>NUCLEOTIDE SEQUENCE [LARGE SCALE GENOMIC DNA]</scope>
    <source>
        <strain evidence="9">WF-38-12</strain>
    </source>
</reference>
<evidence type="ECO:0000256" key="3">
    <source>
        <dbReference type="ARBA" id="ARBA00012741"/>
    </source>
</evidence>
<dbReference type="Gene3D" id="3.20.20.80">
    <property type="entry name" value="Glycosidases"/>
    <property type="match status" value="1"/>
</dbReference>
<evidence type="ECO:0000259" key="6">
    <source>
        <dbReference type="Pfam" id="PF01055"/>
    </source>
</evidence>
<dbReference type="Gene3D" id="2.60.40.1180">
    <property type="entry name" value="Golgi alpha-mannosidase II"/>
    <property type="match status" value="2"/>
</dbReference>
<keyword evidence="4" id="KW-0326">Glycosidase</keyword>
<dbReference type="OrthoDB" id="5839090at2759"/>
<comment type="similarity">
    <text evidence="2 4">Belongs to the glycosyl hydrolase 31 family.</text>
</comment>
<dbReference type="PANTHER" id="PTHR22762:SF95">
    <property type="entry name" value="ALPHA_BETA-GLUCOSIDASE AGDC-RELATED"/>
    <property type="match status" value="1"/>
</dbReference>
<dbReference type="SUPFAM" id="SSF74650">
    <property type="entry name" value="Galactose mutarotase-like"/>
    <property type="match status" value="1"/>
</dbReference>
<evidence type="ECO:0000256" key="5">
    <source>
        <dbReference type="SAM" id="SignalP"/>
    </source>
</evidence>
<dbReference type="SUPFAM" id="SSF51011">
    <property type="entry name" value="Glycosyl hydrolase domain"/>
    <property type="match status" value="1"/>
</dbReference>
<proteinExistence type="inferred from homology"/>
<dbReference type="InterPro" id="IPR048395">
    <property type="entry name" value="Glyco_hydro_31_C"/>
</dbReference>
<organism evidence="9 10">
    <name type="scientific">Talaromyces islandicus</name>
    <name type="common">Penicillium islandicum</name>
    <dbReference type="NCBI Taxonomy" id="28573"/>
    <lineage>
        <taxon>Eukaryota</taxon>
        <taxon>Fungi</taxon>
        <taxon>Dikarya</taxon>
        <taxon>Ascomycota</taxon>
        <taxon>Pezizomycotina</taxon>
        <taxon>Eurotiomycetes</taxon>
        <taxon>Eurotiomycetidae</taxon>
        <taxon>Eurotiales</taxon>
        <taxon>Trichocomaceae</taxon>
        <taxon>Talaromyces</taxon>
        <taxon>Talaromyces sect. Islandici</taxon>
    </lineage>
</organism>
<dbReference type="PANTHER" id="PTHR22762">
    <property type="entry name" value="ALPHA-GLUCOSIDASE"/>
    <property type="match status" value="1"/>
</dbReference>
<gene>
    <name evidence="9" type="ORF">PISL3812_06418</name>
</gene>
<name>A0A0U1M203_TALIS</name>
<keyword evidence="5" id="KW-0732">Signal</keyword>
<dbReference type="STRING" id="28573.A0A0U1M203"/>
<dbReference type="SUPFAM" id="SSF51445">
    <property type="entry name" value="(Trans)glycosidases"/>
    <property type="match status" value="1"/>
</dbReference>
<dbReference type="InterPro" id="IPR017853">
    <property type="entry name" value="GH"/>
</dbReference>
<evidence type="ECO:0000256" key="2">
    <source>
        <dbReference type="ARBA" id="ARBA00007806"/>
    </source>
</evidence>
<dbReference type="Pfam" id="PF13802">
    <property type="entry name" value="Gal_mutarotas_2"/>
    <property type="match status" value="1"/>
</dbReference>
<dbReference type="InterPro" id="IPR000322">
    <property type="entry name" value="Glyco_hydro_31_TIM"/>
</dbReference>
<evidence type="ECO:0000259" key="8">
    <source>
        <dbReference type="Pfam" id="PF21365"/>
    </source>
</evidence>